<gene>
    <name evidence="2" type="ORF">GCM10023086_19010</name>
</gene>
<reference evidence="3" key="1">
    <citation type="journal article" date="2019" name="Int. J. Syst. Evol. Microbiol.">
        <title>The Global Catalogue of Microorganisms (GCM) 10K type strain sequencing project: providing services to taxonomists for standard genome sequencing and annotation.</title>
        <authorList>
            <consortium name="The Broad Institute Genomics Platform"/>
            <consortium name="The Broad Institute Genome Sequencing Center for Infectious Disease"/>
            <person name="Wu L."/>
            <person name="Ma J."/>
        </authorList>
    </citation>
    <scope>NUCLEOTIDE SEQUENCE [LARGE SCALE GENOMIC DNA]</scope>
    <source>
        <strain evidence="3">JCM 31290</strain>
    </source>
</reference>
<evidence type="ECO:0000313" key="3">
    <source>
        <dbReference type="Proteomes" id="UP001501115"/>
    </source>
</evidence>
<accession>A0ABP8FFQ0</accession>
<keyword evidence="3" id="KW-1185">Reference proteome</keyword>
<evidence type="ECO:0000313" key="2">
    <source>
        <dbReference type="EMBL" id="GAA4302571.1"/>
    </source>
</evidence>
<dbReference type="EMBL" id="BAABET010000002">
    <property type="protein sequence ID" value="GAA4302571.1"/>
    <property type="molecule type" value="Genomic_DNA"/>
</dbReference>
<name>A0ABP8FFQ0_9ACTN</name>
<feature type="transmembrane region" description="Helical" evidence="1">
    <location>
        <begin position="83"/>
        <end position="108"/>
    </location>
</feature>
<keyword evidence="1" id="KW-0472">Membrane</keyword>
<dbReference type="InterPro" id="IPR045629">
    <property type="entry name" value="DUF6232"/>
</dbReference>
<evidence type="ECO:0000256" key="1">
    <source>
        <dbReference type="SAM" id="Phobius"/>
    </source>
</evidence>
<keyword evidence="1" id="KW-1133">Transmembrane helix</keyword>
<keyword evidence="1" id="KW-0812">Transmembrane</keyword>
<feature type="transmembrane region" description="Helical" evidence="1">
    <location>
        <begin position="120"/>
        <end position="141"/>
    </location>
</feature>
<proteinExistence type="predicted"/>
<dbReference type="Proteomes" id="UP001501115">
    <property type="component" value="Unassembled WGS sequence"/>
</dbReference>
<sequence length="227" mass="24256">MVVNGVHTVTTGLQKDAMEIQQPPGQWDVPPPPSTPPRAMTNVELRVHKRLLWVGGAAYPLRNIARVYTFTLRPKRKEAVFRFLSRTGIILAVAIGLSIIGGLISLASSSSGPYESEQSSGGGLIVLVWICSGAALIYFFVDMLSVVTAPSHYVLAVETAGPSTAMVTSPDPQHLDRLVGYVSGALENPDTEFQVTVERLTINSPTNYHFGDSVNMYGGSGNTGIAA</sequence>
<protein>
    <submittedName>
        <fullName evidence="2">Uncharacterized protein</fullName>
    </submittedName>
</protein>
<comment type="caution">
    <text evidence="2">The sequence shown here is derived from an EMBL/GenBank/DDBJ whole genome shotgun (WGS) entry which is preliminary data.</text>
</comment>
<dbReference type="Pfam" id="PF19744">
    <property type="entry name" value="DUF6232"/>
    <property type="match status" value="1"/>
</dbReference>
<organism evidence="2 3">
    <name type="scientific">Streptomyces venetus</name>
    <dbReference type="NCBI Taxonomy" id="1701086"/>
    <lineage>
        <taxon>Bacteria</taxon>
        <taxon>Bacillati</taxon>
        <taxon>Actinomycetota</taxon>
        <taxon>Actinomycetes</taxon>
        <taxon>Kitasatosporales</taxon>
        <taxon>Streptomycetaceae</taxon>
        <taxon>Streptomyces</taxon>
    </lineage>
</organism>